<sequence>MVRNDGTSDRKKYLGILSTNERKINPLTQEEYDLHTNEYVNCLKKAYNENIAQKYIKEYLAERTTGYEEYKYYHPSDWAEW</sequence>
<reference evidence="1 2" key="2">
    <citation type="submission" date="2017-10" db="EMBL/GenBank/DDBJ databases">
        <title>Extensive intraspecific genome diversity in a model arbuscular mycorrhizal fungus.</title>
        <authorList>
            <person name="Chen E.C.H."/>
            <person name="Morin E."/>
            <person name="Baudet D."/>
            <person name="Noel J."/>
            <person name="Ndikumana S."/>
            <person name="Charron P."/>
            <person name="St-Onge C."/>
            <person name="Giorgi J."/>
            <person name="Grigoriev I.V."/>
            <person name="Roux C."/>
            <person name="Martin F.M."/>
            <person name="Corradi N."/>
        </authorList>
    </citation>
    <scope>NUCLEOTIDE SEQUENCE [LARGE SCALE GENOMIC DNA]</scope>
    <source>
        <strain evidence="1 2">C2</strain>
    </source>
</reference>
<evidence type="ECO:0000313" key="2">
    <source>
        <dbReference type="Proteomes" id="UP000233469"/>
    </source>
</evidence>
<reference evidence="1 2" key="1">
    <citation type="submission" date="2016-04" db="EMBL/GenBank/DDBJ databases">
        <title>Genome analyses suggest a sexual origin of heterokaryosis in a supposedly ancient asexual fungus.</title>
        <authorList>
            <person name="Ropars J."/>
            <person name="Sedzielewska K."/>
            <person name="Noel J."/>
            <person name="Charron P."/>
            <person name="Farinelli L."/>
            <person name="Marton T."/>
            <person name="Kruger M."/>
            <person name="Pelin A."/>
            <person name="Brachmann A."/>
            <person name="Corradi N."/>
        </authorList>
    </citation>
    <scope>NUCLEOTIDE SEQUENCE [LARGE SCALE GENOMIC DNA]</scope>
    <source>
        <strain evidence="1 2">C2</strain>
    </source>
</reference>
<feature type="non-terminal residue" evidence="1">
    <location>
        <position position="81"/>
    </location>
</feature>
<protein>
    <submittedName>
        <fullName evidence="1">Uncharacterized protein</fullName>
    </submittedName>
</protein>
<organism evidence="1 2">
    <name type="scientific">Rhizophagus irregularis</name>
    <dbReference type="NCBI Taxonomy" id="588596"/>
    <lineage>
        <taxon>Eukaryota</taxon>
        <taxon>Fungi</taxon>
        <taxon>Fungi incertae sedis</taxon>
        <taxon>Mucoromycota</taxon>
        <taxon>Glomeromycotina</taxon>
        <taxon>Glomeromycetes</taxon>
        <taxon>Glomerales</taxon>
        <taxon>Glomeraceae</taxon>
        <taxon>Rhizophagus</taxon>
    </lineage>
</organism>
<dbReference type="VEuPathDB" id="FungiDB:RhiirFUN_005525"/>
<accession>A0A2N1ME56</accession>
<dbReference type="AlphaFoldDB" id="A0A2N1ME56"/>
<dbReference type="EMBL" id="LLXL01002812">
    <property type="protein sequence ID" value="PKK59914.1"/>
    <property type="molecule type" value="Genomic_DNA"/>
</dbReference>
<name>A0A2N1ME56_9GLOM</name>
<dbReference type="VEuPathDB" id="FungiDB:FUN_005829"/>
<dbReference type="Proteomes" id="UP000233469">
    <property type="component" value="Unassembled WGS sequence"/>
</dbReference>
<evidence type="ECO:0000313" key="1">
    <source>
        <dbReference type="EMBL" id="PKK59914.1"/>
    </source>
</evidence>
<comment type="caution">
    <text evidence="1">The sequence shown here is derived from an EMBL/GenBank/DDBJ whole genome shotgun (WGS) entry which is preliminary data.</text>
</comment>
<proteinExistence type="predicted"/>
<gene>
    <name evidence="1" type="ORF">RhiirC2_762275</name>
</gene>